<evidence type="ECO:0000313" key="4">
    <source>
        <dbReference type="Proteomes" id="UP000321272"/>
    </source>
</evidence>
<name>A0A5B8SYX0_9GAMM</name>
<gene>
    <name evidence="3" type="ORF">FGL86_13670</name>
</gene>
<dbReference type="KEGG" id="paur:FGL86_13670"/>
<evidence type="ECO:0000313" key="3">
    <source>
        <dbReference type="EMBL" id="QEA40023.1"/>
    </source>
</evidence>
<feature type="transmembrane region" description="Helical" evidence="1">
    <location>
        <begin position="197"/>
        <end position="218"/>
    </location>
</feature>
<dbReference type="RefSeq" id="WP_147185095.1">
    <property type="nucleotide sequence ID" value="NZ_CP042382.1"/>
</dbReference>
<feature type="transmembrane region" description="Helical" evidence="1">
    <location>
        <begin position="20"/>
        <end position="40"/>
    </location>
</feature>
<feature type="domain" description="DUF1206" evidence="2">
    <location>
        <begin position="19"/>
        <end position="85"/>
    </location>
</feature>
<dbReference type="InterPro" id="IPR009597">
    <property type="entry name" value="DUF1206"/>
</dbReference>
<feature type="transmembrane region" description="Helical" evidence="1">
    <location>
        <begin position="101"/>
        <end position="126"/>
    </location>
</feature>
<proteinExistence type="predicted"/>
<feature type="transmembrane region" description="Helical" evidence="1">
    <location>
        <begin position="146"/>
        <end position="165"/>
    </location>
</feature>
<keyword evidence="1" id="KW-0812">Transmembrane</keyword>
<keyword evidence="4" id="KW-1185">Reference proteome</keyword>
<accession>A0A5B8SYX0</accession>
<reference evidence="3 4" key="1">
    <citation type="submission" date="2019-06" db="EMBL/GenBank/DDBJ databases">
        <title>Genome analyses of bacteria isolated from kimchi.</title>
        <authorList>
            <person name="Lee S."/>
            <person name="Ahn S."/>
            <person name="Roh S."/>
        </authorList>
    </citation>
    <scope>NUCLEOTIDE SEQUENCE [LARGE SCALE GENOMIC DNA]</scope>
    <source>
        <strain evidence="3 4">CBA4606</strain>
    </source>
</reference>
<dbReference type="Pfam" id="PF06724">
    <property type="entry name" value="DUF1206"/>
    <property type="match status" value="3"/>
</dbReference>
<organism evidence="3 4">
    <name type="scientific">Pistricoccus aurantiacus</name>
    <dbReference type="NCBI Taxonomy" id="1883414"/>
    <lineage>
        <taxon>Bacteria</taxon>
        <taxon>Pseudomonadati</taxon>
        <taxon>Pseudomonadota</taxon>
        <taxon>Gammaproteobacteria</taxon>
        <taxon>Oceanospirillales</taxon>
        <taxon>Halomonadaceae</taxon>
        <taxon>Pistricoccus</taxon>
    </lineage>
</organism>
<feature type="transmembrane region" description="Helical" evidence="1">
    <location>
        <begin position="60"/>
        <end position="81"/>
    </location>
</feature>
<dbReference type="EMBL" id="CP042382">
    <property type="protein sequence ID" value="QEA40023.1"/>
    <property type="molecule type" value="Genomic_DNA"/>
</dbReference>
<dbReference type="Proteomes" id="UP000321272">
    <property type="component" value="Chromosome"/>
</dbReference>
<evidence type="ECO:0000259" key="2">
    <source>
        <dbReference type="Pfam" id="PF06724"/>
    </source>
</evidence>
<feature type="transmembrane region" description="Helical" evidence="1">
    <location>
        <begin position="238"/>
        <end position="259"/>
    </location>
</feature>
<dbReference type="OrthoDB" id="5702018at2"/>
<protein>
    <submittedName>
        <fullName evidence="3">DUF1206 domain-containing protein</fullName>
    </submittedName>
</protein>
<feature type="domain" description="DUF1206" evidence="2">
    <location>
        <begin position="101"/>
        <end position="170"/>
    </location>
</feature>
<keyword evidence="1" id="KW-1133">Transmembrane helix</keyword>
<evidence type="ECO:0000256" key="1">
    <source>
        <dbReference type="SAM" id="Phobius"/>
    </source>
</evidence>
<sequence length="267" mass="28376">MKDANATAHKGQKAVARMGYIAKGVVYLLIGGLAIMAAVGLGGKNASSKEAINSLASQPFGGFMLGVLGIGLFGYTIWRFVQAWSDTENKGSDAKGIVTRIGFVISGITYAGLGVYCFDIILNAAYSSGGSTEDRTAKLMSYPGGVYLVFAVGLVFIGVGIRQIWRAVKRSYLKNWHTQEMSRHQLKVAEGITRWGLSARGVVFMIIGGFLCLAAWNTNPDQAEGLGGALSTLASQPFGPWLLGIVALGLISYGGYCLLNARFRDVS</sequence>
<keyword evidence="1" id="KW-0472">Membrane</keyword>
<dbReference type="AlphaFoldDB" id="A0A5B8SYX0"/>
<feature type="domain" description="DUF1206" evidence="2">
    <location>
        <begin position="196"/>
        <end position="264"/>
    </location>
</feature>